<dbReference type="AlphaFoldDB" id="B4VH93"/>
<dbReference type="PANTHER" id="PTHR10704:SF44">
    <property type="entry name" value="LD35051P-RELATED"/>
    <property type="match status" value="1"/>
</dbReference>
<sequence length="306" mass="36436">MYSKKPILVTGSHRSGSSWVGKILATSPSVRHIREPFNINHPQCSCGCKFNFWYQYISPENEAIFYDHLKHTFGLAYNFRGDIKIENNPNSFLELLTKSSKFMLRNIIGIRPLVKDPMAFFSARWLAATFNMHVVVLIRHPAAFVSSLKRLNWVFPYSHFLEQPLLMKDYLQPFADEIAKYCEEEYDIIDQASLLWRIIHYYIDEYQKNYPDWIFIRHEDISRHPLILFQKLFNALNLDYTEAIEKTILDYSRVNDRKQDYEAGELKRHSQKNIELWKSRLTPSEIERVRTQVEDISIKFYCSEDW</sequence>
<dbReference type="Gene3D" id="3.40.50.300">
    <property type="entry name" value="P-loop containing nucleotide triphosphate hydrolases"/>
    <property type="match status" value="1"/>
</dbReference>
<evidence type="ECO:0008006" key="3">
    <source>
        <dbReference type="Google" id="ProtNLM"/>
    </source>
</evidence>
<dbReference type="Proteomes" id="UP000003835">
    <property type="component" value="Unassembled WGS sequence"/>
</dbReference>
<reference evidence="1 2" key="1">
    <citation type="submission" date="2008-07" db="EMBL/GenBank/DDBJ databases">
        <authorList>
            <person name="Tandeau de Marsac N."/>
            <person name="Ferriera S."/>
            <person name="Johnson J."/>
            <person name="Kravitz S."/>
            <person name="Beeson K."/>
            <person name="Sutton G."/>
            <person name="Rogers Y.-H."/>
            <person name="Friedman R."/>
            <person name="Frazier M."/>
            <person name="Venter J.C."/>
        </authorList>
    </citation>
    <scope>NUCLEOTIDE SEQUENCE [LARGE SCALE GENOMIC DNA]</scope>
    <source>
        <strain evidence="1 2">PCC 7420</strain>
    </source>
</reference>
<dbReference type="Pfam" id="PF13469">
    <property type="entry name" value="Sulfotransfer_3"/>
    <property type="match status" value="1"/>
</dbReference>
<protein>
    <recommendedName>
        <fullName evidence="3">Sulfotransferase domain superfamily</fullName>
    </recommendedName>
</protein>
<dbReference type="PANTHER" id="PTHR10704">
    <property type="entry name" value="CARBOHYDRATE SULFOTRANSFERASE"/>
    <property type="match status" value="1"/>
</dbReference>
<accession>B4VH93</accession>
<dbReference type="STRING" id="118168.MC7420_7338"/>
<dbReference type="InterPro" id="IPR027417">
    <property type="entry name" value="P-loop_NTPase"/>
</dbReference>
<dbReference type="GO" id="GO:0001517">
    <property type="term" value="F:N-acetylglucosamine 6-O-sulfotransferase activity"/>
    <property type="evidence" value="ECO:0007669"/>
    <property type="project" value="TreeGrafter"/>
</dbReference>
<organism evidence="1 2">
    <name type="scientific">Coleofasciculus chthonoplastes PCC 7420</name>
    <dbReference type="NCBI Taxonomy" id="118168"/>
    <lineage>
        <taxon>Bacteria</taxon>
        <taxon>Bacillati</taxon>
        <taxon>Cyanobacteriota</taxon>
        <taxon>Cyanophyceae</taxon>
        <taxon>Coleofasciculales</taxon>
        <taxon>Coleofasciculaceae</taxon>
        <taxon>Coleofasciculus</taxon>
    </lineage>
</organism>
<name>B4VH93_9CYAN</name>
<dbReference type="RefSeq" id="WP_006098162.1">
    <property type="nucleotide sequence ID" value="NZ_DS989841.1"/>
</dbReference>
<evidence type="ECO:0000313" key="1">
    <source>
        <dbReference type="EMBL" id="EDX78685.1"/>
    </source>
</evidence>
<dbReference type="GO" id="GO:0006044">
    <property type="term" value="P:N-acetylglucosamine metabolic process"/>
    <property type="evidence" value="ECO:0007669"/>
    <property type="project" value="TreeGrafter"/>
</dbReference>
<keyword evidence="2" id="KW-1185">Reference proteome</keyword>
<evidence type="ECO:0000313" key="2">
    <source>
        <dbReference type="Proteomes" id="UP000003835"/>
    </source>
</evidence>
<dbReference type="GO" id="GO:0006790">
    <property type="term" value="P:sulfur compound metabolic process"/>
    <property type="evidence" value="ECO:0007669"/>
    <property type="project" value="TreeGrafter"/>
</dbReference>
<proteinExistence type="predicted"/>
<dbReference type="EMBL" id="DS989841">
    <property type="protein sequence ID" value="EDX78685.1"/>
    <property type="molecule type" value="Genomic_DNA"/>
</dbReference>
<gene>
    <name evidence="1" type="ORF">MC7420_7338</name>
</gene>
<dbReference type="SUPFAM" id="SSF52540">
    <property type="entry name" value="P-loop containing nucleoside triphosphate hydrolases"/>
    <property type="match status" value="1"/>
</dbReference>
<dbReference type="eggNOG" id="ENOG5032UVW">
    <property type="taxonomic scope" value="Bacteria"/>
</dbReference>
<dbReference type="OrthoDB" id="1431348at2"/>
<dbReference type="InterPro" id="IPR051135">
    <property type="entry name" value="Gal/GlcNAc/GalNAc_ST"/>
</dbReference>
<dbReference type="HOGENOM" id="CLU_972246_0_0_3"/>